<comment type="caution">
    <text evidence="1">The sequence shown here is derived from an EMBL/GenBank/DDBJ whole genome shotgun (WGS) entry which is preliminary data.</text>
</comment>
<protein>
    <submittedName>
        <fullName evidence="1">Uncharacterized protein</fullName>
    </submittedName>
</protein>
<organism evidence="1 2">
    <name type="scientific">Streptococcus rupicaprae</name>
    <dbReference type="NCBI Taxonomy" id="759619"/>
    <lineage>
        <taxon>Bacteria</taxon>
        <taxon>Bacillati</taxon>
        <taxon>Bacillota</taxon>
        <taxon>Bacilli</taxon>
        <taxon>Lactobacillales</taxon>
        <taxon>Streptococcaceae</taxon>
        <taxon>Streptococcus</taxon>
    </lineage>
</organism>
<reference evidence="1 2" key="1">
    <citation type="submission" date="2024-06" db="EMBL/GenBank/DDBJ databases">
        <title>Genomic Encyclopedia of Type Strains, Phase IV (KMG-IV): sequencing the most valuable type-strain genomes for metagenomic binning, comparative biology and taxonomic classification.</title>
        <authorList>
            <person name="Goeker M."/>
        </authorList>
    </citation>
    <scope>NUCLEOTIDE SEQUENCE [LARGE SCALE GENOMIC DNA]</scope>
    <source>
        <strain evidence="1 2">DSM 28303</strain>
    </source>
</reference>
<accession>A0ABV2FG19</accession>
<dbReference type="EMBL" id="JBEPLO010000004">
    <property type="protein sequence ID" value="MET3557390.1"/>
    <property type="molecule type" value="Genomic_DNA"/>
</dbReference>
<proteinExistence type="predicted"/>
<dbReference type="Proteomes" id="UP001549122">
    <property type="component" value="Unassembled WGS sequence"/>
</dbReference>
<name>A0ABV2FG19_9STRE</name>
<gene>
    <name evidence="1" type="ORF">ABID29_000500</name>
</gene>
<dbReference type="RefSeq" id="WP_354364161.1">
    <property type="nucleotide sequence ID" value="NZ_JBEPLO010000004.1"/>
</dbReference>
<sequence length="42" mass="5048">MVTEGIRRALFPWDKLIALRAMDDAHALTLFFQLFHQFLEER</sequence>
<evidence type="ECO:0000313" key="1">
    <source>
        <dbReference type="EMBL" id="MET3557390.1"/>
    </source>
</evidence>
<keyword evidence="2" id="KW-1185">Reference proteome</keyword>
<evidence type="ECO:0000313" key="2">
    <source>
        <dbReference type="Proteomes" id="UP001549122"/>
    </source>
</evidence>